<name>A0ABW9QQ40_9ACTN</name>
<dbReference type="EMBL" id="WJHE01000151">
    <property type="protein sequence ID" value="MST31834.1"/>
    <property type="molecule type" value="Genomic_DNA"/>
</dbReference>
<keyword evidence="8" id="KW-1185">Reference proteome</keyword>
<evidence type="ECO:0000256" key="3">
    <source>
        <dbReference type="ARBA" id="ARBA00023002"/>
    </source>
</evidence>
<keyword evidence="1" id="KW-0285">Flavoprotein</keyword>
<sequence>MVLILTENETMRPSPEVTDLVDMAVTAEDAGFDAVMVSEHVVLGPSADAAGRPANRRDYALPGNQDPATPWPAPLPLLAAVAARTTRLRLVAGALISPLRHPLTTAKELATLDRLSRGRLVVLPTVSWHRDEYDALGVPFARRGALLDEQLEVWAGAWKGSPFRYDGDAYRFGDVWLEPKPWRAAGPPLWFGGSSVHDRLIRRLVRYGSGFNPLGTPTDDELARLHAALRDAGRDPDGIEHVGGTRGRFPAADRPADLDEALATIPAQLARGFGSICIKPSQFIDDLEGFATWCDTVITKVAALGSR</sequence>
<evidence type="ECO:0000313" key="8">
    <source>
        <dbReference type="Proteomes" id="UP000437736"/>
    </source>
</evidence>
<dbReference type="NCBIfam" id="TIGR03619">
    <property type="entry name" value="F420_Rv2161c"/>
    <property type="match status" value="1"/>
</dbReference>
<keyword evidence="3 7" id="KW-0560">Oxidoreductase</keyword>
<gene>
    <name evidence="7" type="ORF">GHK86_03715</name>
</gene>
<protein>
    <submittedName>
        <fullName evidence="7">TIGR03619 family F420-dependent LLM class oxidoreductase</fullName>
        <ecNumber evidence="7">1.-.-.-</ecNumber>
    </submittedName>
</protein>
<dbReference type="Pfam" id="PF00296">
    <property type="entry name" value="Bac_luciferase"/>
    <property type="match status" value="1"/>
</dbReference>
<evidence type="ECO:0000256" key="2">
    <source>
        <dbReference type="ARBA" id="ARBA00022643"/>
    </source>
</evidence>
<feature type="domain" description="Luciferase-like" evidence="6">
    <location>
        <begin position="2"/>
        <end position="261"/>
    </location>
</feature>
<accession>A0ABW9QQ40</accession>
<dbReference type="InterPro" id="IPR050172">
    <property type="entry name" value="SsuD_RutA_monooxygenase"/>
</dbReference>
<dbReference type="InterPro" id="IPR019921">
    <property type="entry name" value="Lucif-like_OxRdtase_Rv2161c"/>
</dbReference>
<dbReference type="EC" id="1.-.-.-" evidence="7"/>
<dbReference type="Gene3D" id="3.20.20.30">
    <property type="entry name" value="Luciferase-like domain"/>
    <property type="match status" value="1"/>
</dbReference>
<dbReference type="InterPro" id="IPR011251">
    <property type="entry name" value="Luciferase-like_dom"/>
</dbReference>
<evidence type="ECO:0000313" key="7">
    <source>
        <dbReference type="EMBL" id="MST31834.1"/>
    </source>
</evidence>
<proteinExistence type="predicted"/>
<dbReference type="PANTHER" id="PTHR42847">
    <property type="entry name" value="ALKANESULFONATE MONOOXYGENASE"/>
    <property type="match status" value="1"/>
</dbReference>
<evidence type="ECO:0000259" key="6">
    <source>
        <dbReference type="Pfam" id="PF00296"/>
    </source>
</evidence>
<evidence type="ECO:0000256" key="5">
    <source>
        <dbReference type="SAM" id="MobiDB-lite"/>
    </source>
</evidence>
<keyword evidence="2" id="KW-0288">FMN</keyword>
<feature type="region of interest" description="Disordered" evidence="5">
    <location>
        <begin position="46"/>
        <end position="66"/>
    </location>
</feature>
<dbReference type="InterPro" id="IPR036661">
    <property type="entry name" value="Luciferase-like_sf"/>
</dbReference>
<dbReference type="SUPFAM" id="SSF51679">
    <property type="entry name" value="Bacterial luciferase-like"/>
    <property type="match status" value="1"/>
</dbReference>
<organism evidence="7 8">
    <name type="scientific">Acidiferrimicrobium australe</name>
    <dbReference type="NCBI Taxonomy" id="2664430"/>
    <lineage>
        <taxon>Bacteria</taxon>
        <taxon>Bacillati</taxon>
        <taxon>Actinomycetota</taxon>
        <taxon>Acidimicrobiia</taxon>
        <taxon>Acidimicrobiales</taxon>
        <taxon>Acidimicrobiaceae</taxon>
        <taxon>Acidiferrimicrobium</taxon>
    </lineage>
</organism>
<dbReference type="PANTHER" id="PTHR42847:SF4">
    <property type="entry name" value="ALKANESULFONATE MONOOXYGENASE-RELATED"/>
    <property type="match status" value="1"/>
</dbReference>
<evidence type="ECO:0000256" key="4">
    <source>
        <dbReference type="ARBA" id="ARBA00023033"/>
    </source>
</evidence>
<dbReference type="Proteomes" id="UP000437736">
    <property type="component" value="Unassembled WGS sequence"/>
</dbReference>
<keyword evidence="4" id="KW-0503">Monooxygenase</keyword>
<dbReference type="GO" id="GO:0016491">
    <property type="term" value="F:oxidoreductase activity"/>
    <property type="evidence" value="ECO:0007669"/>
    <property type="project" value="UniProtKB-KW"/>
</dbReference>
<reference evidence="7 8" key="1">
    <citation type="submission" date="2019-11" db="EMBL/GenBank/DDBJ databases">
        <title>Acidiferrimicrobium australis gen. nov., sp. nov., an acidophilic and obligately heterotrophic, member of the Actinobacteria that catalyses dissimilatory oxido- reduction of iron isolated from metal-rich acidic water in Chile.</title>
        <authorList>
            <person name="Gonzalez D."/>
            <person name="Huber K."/>
            <person name="Hedrich S."/>
            <person name="Rojas-Villalobos C."/>
            <person name="Quatrini R."/>
            <person name="Dinamarca M.A."/>
            <person name="Schwarz A."/>
            <person name="Canales C."/>
            <person name="Nancucheo I."/>
        </authorList>
    </citation>
    <scope>NUCLEOTIDE SEQUENCE [LARGE SCALE GENOMIC DNA]</scope>
    <source>
        <strain evidence="7 8">USS-CCA1</strain>
    </source>
</reference>
<evidence type="ECO:0000256" key="1">
    <source>
        <dbReference type="ARBA" id="ARBA00022630"/>
    </source>
</evidence>
<comment type="caution">
    <text evidence="7">The sequence shown here is derived from an EMBL/GenBank/DDBJ whole genome shotgun (WGS) entry which is preliminary data.</text>
</comment>